<protein>
    <submittedName>
        <fullName evidence="2">Uncharacterized protein</fullName>
    </submittedName>
</protein>
<evidence type="ECO:0000256" key="1">
    <source>
        <dbReference type="SAM" id="MobiDB-lite"/>
    </source>
</evidence>
<feature type="region of interest" description="Disordered" evidence="1">
    <location>
        <begin position="1"/>
        <end position="57"/>
    </location>
</feature>
<comment type="caution">
    <text evidence="2">The sequence shown here is derived from an EMBL/GenBank/DDBJ whole genome shotgun (WGS) entry which is preliminary data.</text>
</comment>
<feature type="compositionally biased region" description="Basic and acidic residues" evidence="1">
    <location>
        <begin position="13"/>
        <end position="29"/>
    </location>
</feature>
<organism evidence="2 3">
    <name type="scientific">Labrys miyagiensis</name>
    <dbReference type="NCBI Taxonomy" id="346912"/>
    <lineage>
        <taxon>Bacteria</taxon>
        <taxon>Pseudomonadati</taxon>
        <taxon>Pseudomonadota</taxon>
        <taxon>Alphaproteobacteria</taxon>
        <taxon>Hyphomicrobiales</taxon>
        <taxon>Xanthobacteraceae</taxon>
        <taxon>Labrys</taxon>
    </lineage>
</organism>
<sequence length="90" mass="9713">MAGTADVLVRLSETTRFRTREEADEDVRGPSHTASRGKSSQAVGASKGSQKSPRSQATTFSALFPTVTAWLFAPCRPNLPRVPEAKELIP</sequence>
<evidence type="ECO:0000313" key="3">
    <source>
        <dbReference type="Proteomes" id="UP001156882"/>
    </source>
</evidence>
<keyword evidence="3" id="KW-1185">Reference proteome</keyword>
<accession>A0ABQ6CE79</accession>
<evidence type="ECO:0000313" key="2">
    <source>
        <dbReference type="EMBL" id="GLS17962.1"/>
    </source>
</evidence>
<proteinExistence type="predicted"/>
<reference evidence="3" key="1">
    <citation type="journal article" date="2019" name="Int. J. Syst. Evol. Microbiol.">
        <title>The Global Catalogue of Microorganisms (GCM) 10K type strain sequencing project: providing services to taxonomists for standard genome sequencing and annotation.</title>
        <authorList>
            <consortium name="The Broad Institute Genomics Platform"/>
            <consortium name="The Broad Institute Genome Sequencing Center for Infectious Disease"/>
            <person name="Wu L."/>
            <person name="Ma J."/>
        </authorList>
    </citation>
    <scope>NUCLEOTIDE SEQUENCE [LARGE SCALE GENOMIC DNA]</scope>
    <source>
        <strain evidence="3">NBRC 101365</strain>
    </source>
</reference>
<feature type="compositionally biased region" description="Polar residues" evidence="1">
    <location>
        <begin position="32"/>
        <end position="57"/>
    </location>
</feature>
<dbReference type="EMBL" id="BSPC01000007">
    <property type="protein sequence ID" value="GLS17962.1"/>
    <property type="molecule type" value="Genomic_DNA"/>
</dbReference>
<name>A0ABQ6CE79_9HYPH</name>
<gene>
    <name evidence="2" type="ORF">GCM10007874_09780</name>
</gene>
<dbReference type="Proteomes" id="UP001156882">
    <property type="component" value="Unassembled WGS sequence"/>
</dbReference>